<accession>A0A4D4MDV0</accession>
<name>A0A4D4MDV0_STRAX</name>
<reference evidence="1 2" key="1">
    <citation type="submission" date="2019-04" db="EMBL/GenBank/DDBJ databases">
        <title>Draft genome sequences of Streptomyces avermitilis NBRC 14893.</title>
        <authorList>
            <person name="Komaki H."/>
            <person name="Tamura T."/>
            <person name="Hosoyama A."/>
        </authorList>
    </citation>
    <scope>NUCLEOTIDE SEQUENCE [LARGE SCALE GENOMIC DNA]</scope>
    <source>
        <strain evidence="1 2">NBRC 14893</strain>
    </source>
</reference>
<dbReference type="EMBL" id="BJHX01000004">
    <property type="protein sequence ID" value="GDY70142.1"/>
    <property type="molecule type" value="Genomic_DNA"/>
</dbReference>
<evidence type="ECO:0000313" key="1">
    <source>
        <dbReference type="EMBL" id="GDY70142.1"/>
    </source>
</evidence>
<organism evidence="1 2">
    <name type="scientific">Streptomyces avermitilis</name>
    <dbReference type="NCBI Taxonomy" id="33903"/>
    <lineage>
        <taxon>Bacteria</taxon>
        <taxon>Bacillati</taxon>
        <taxon>Actinomycetota</taxon>
        <taxon>Actinomycetes</taxon>
        <taxon>Kitasatosporales</taxon>
        <taxon>Streptomycetaceae</taxon>
        <taxon>Streptomyces</taxon>
    </lineage>
</organism>
<dbReference type="AlphaFoldDB" id="A0A4D4MDV0"/>
<protein>
    <submittedName>
        <fullName evidence="1">Uncharacterized protein</fullName>
    </submittedName>
</protein>
<evidence type="ECO:0000313" key="2">
    <source>
        <dbReference type="Proteomes" id="UP000302139"/>
    </source>
</evidence>
<gene>
    <name evidence="1" type="ORF">SAV14893_095350</name>
</gene>
<proteinExistence type="predicted"/>
<sequence>MTQNDMSVAEVEVARYAAPRVHAVEVTDVITSKPLDDLPPGPTRACCWAWPAGRE</sequence>
<comment type="caution">
    <text evidence="1">The sequence shown here is derived from an EMBL/GenBank/DDBJ whole genome shotgun (WGS) entry which is preliminary data.</text>
</comment>
<dbReference type="Proteomes" id="UP000302139">
    <property type="component" value="Unassembled WGS sequence"/>
</dbReference>